<keyword evidence="3" id="KW-0347">Helicase</keyword>
<dbReference type="GO" id="GO:0009307">
    <property type="term" value="P:DNA restriction-modification system"/>
    <property type="evidence" value="ECO:0007669"/>
    <property type="project" value="InterPro"/>
</dbReference>
<dbReference type="Proteomes" id="UP000183642">
    <property type="component" value="Unassembled WGS sequence"/>
</dbReference>
<dbReference type="AlphaFoldDB" id="A0A1I5H3P7"/>
<dbReference type="CDD" id="cd18799">
    <property type="entry name" value="SF2_C_EcoAI-like"/>
    <property type="match status" value="1"/>
</dbReference>
<keyword evidence="3" id="KW-0067">ATP-binding</keyword>
<dbReference type="Pfam" id="PF00271">
    <property type="entry name" value="Helicase_C"/>
    <property type="match status" value="1"/>
</dbReference>
<dbReference type="InterPro" id="IPR050742">
    <property type="entry name" value="Helicase_Restrict-Modif_Enz"/>
</dbReference>
<dbReference type="GO" id="GO:0005524">
    <property type="term" value="F:ATP binding"/>
    <property type="evidence" value="ECO:0007669"/>
    <property type="project" value="InterPro"/>
</dbReference>
<organism evidence="3 4">
    <name type="scientific">Geodermatophilus obscurus</name>
    <dbReference type="NCBI Taxonomy" id="1861"/>
    <lineage>
        <taxon>Bacteria</taxon>
        <taxon>Bacillati</taxon>
        <taxon>Actinomycetota</taxon>
        <taxon>Actinomycetes</taxon>
        <taxon>Geodermatophilales</taxon>
        <taxon>Geodermatophilaceae</taxon>
        <taxon>Geodermatophilus</taxon>
    </lineage>
</organism>
<dbReference type="GO" id="GO:0003677">
    <property type="term" value="F:DNA binding"/>
    <property type="evidence" value="ECO:0007669"/>
    <property type="project" value="InterPro"/>
</dbReference>
<dbReference type="Pfam" id="PF04471">
    <property type="entry name" value="Mrr_cat"/>
    <property type="match status" value="1"/>
</dbReference>
<protein>
    <submittedName>
        <fullName evidence="3">Helicase conserved C-terminal domain-containing protein</fullName>
    </submittedName>
</protein>
<evidence type="ECO:0000313" key="3">
    <source>
        <dbReference type="EMBL" id="SFO42656.1"/>
    </source>
</evidence>
<dbReference type="GO" id="GO:0004519">
    <property type="term" value="F:endonuclease activity"/>
    <property type="evidence" value="ECO:0007669"/>
    <property type="project" value="InterPro"/>
</dbReference>
<dbReference type="InterPro" id="IPR001650">
    <property type="entry name" value="Helicase_C-like"/>
</dbReference>
<accession>A0A1I5H3P7</accession>
<dbReference type="EMBL" id="FOWE01000008">
    <property type="protein sequence ID" value="SFO42656.1"/>
    <property type="molecule type" value="Genomic_DNA"/>
</dbReference>
<dbReference type="PROSITE" id="PS51192">
    <property type="entry name" value="HELICASE_ATP_BIND_1"/>
    <property type="match status" value="1"/>
</dbReference>
<dbReference type="Gene3D" id="3.40.50.300">
    <property type="entry name" value="P-loop containing nucleotide triphosphate hydrolases"/>
    <property type="match status" value="2"/>
</dbReference>
<name>A0A1I5H3P7_9ACTN</name>
<dbReference type="SMART" id="SM00487">
    <property type="entry name" value="DEXDc"/>
    <property type="match status" value="1"/>
</dbReference>
<feature type="domain" description="Helicase C-terminal" evidence="2">
    <location>
        <begin position="368"/>
        <end position="532"/>
    </location>
</feature>
<reference evidence="4" key="1">
    <citation type="submission" date="2016-10" db="EMBL/GenBank/DDBJ databases">
        <authorList>
            <person name="Varghese N."/>
            <person name="Submissions S."/>
        </authorList>
    </citation>
    <scope>NUCLEOTIDE SEQUENCE [LARGE SCALE GENOMIC DNA]</scope>
    <source>
        <strain evidence="4">DSM 43161</strain>
    </source>
</reference>
<dbReference type="SUPFAM" id="SSF52980">
    <property type="entry name" value="Restriction endonuclease-like"/>
    <property type="match status" value="1"/>
</dbReference>
<keyword evidence="3" id="KW-0378">Hydrolase</keyword>
<keyword evidence="3" id="KW-0547">Nucleotide-binding</keyword>
<dbReference type="PANTHER" id="PTHR47396:SF1">
    <property type="entry name" value="ATP-DEPENDENT HELICASE IRC3-RELATED"/>
    <property type="match status" value="1"/>
</dbReference>
<dbReference type="Pfam" id="PF04851">
    <property type="entry name" value="ResIII"/>
    <property type="match status" value="1"/>
</dbReference>
<sequence>MRRFVDDLAISISSWQAYERMVARLLVAEGFDYVALVGRSGDGGADVLAHRRGKRWLFQVKRWTTPAGSEVLDRTIAAAATYGAQVPVIVSKSGFTRGLIVQRDRLAAEGMNVQLWDREVLVSRGQKLPIEPLSRRAPERFEPRRYQEDATDAIVQASMSRKPGSALVVLATGLGKTWVAAETVRRLCSAEPSWRVLVVAHTNDLVYQLERAFWPFLRIDQTTAVINGFERPKWTDLDHYSIVFASRDSLVPAMDSGISLPDFDMVIVDECHHLGSNRYESMLDYLAAGRVGGPFLLGLTATPWRPGGEGLDHRFDAPVVNKDLVEGLRSGFLANVDYRMYMDNVDWRGLQRLRGDRFTPRAINRTLFIDQWDDAVIERTREAWAELQQRGRGIVFCGTVEHAERVSARINALGFASARPIYSRASDGVSMGPIDRAKLLLDFADGRVQILCAVDVLNEGVDVPDVNLLVFQRVTHSRRIFVQQLGRGLRLAPGKERVLVLDFVSDVRRFAAGLELQQSLEAPGPRSDRSTRVSLPSRVSFRRADAEDIEGASFLRHWLGELQEVEEAGEDVSVLRFPPIDLLSDAARNRG</sequence>
<dbReference type="RefSeq" id="WP_075014683.1">
    <property type="nucleotide sequence ID" value="NZ_FOWE01000008.1"/>
</dbReference>
<dbReference type="InterPro" id="IPR011856">
    <property type="entry name" value="tRNA_endonuc-like_dom_sf"/>
</dbReference>
<dbReference type="SMART" id="SM00490">
    <property type="entry name" value="HELICc"/>
    <property type="match status" value="1"/>
</dbReference>
<dbReference type="SUPFAM" id="SSF52540">
    <property type="entry name" value="P-loop containing nucleoside triphosphate hydrolases"/>
    <property type="match status" value="1"/>
</dbReference>
<dbReference type="GO" id="GO:0016787">
    <property type="term" value="F:hydrolase activity"/>
    <property type="evidence" value="ECO:0007669"/>
    <property type="project" value="InterPro"/>
</dbReference>
<dbReference type="GO" id="GO:0005829">
    <property type="term" value="C:cytosol"/>
    <property type="evidence" value="ECO:0007669"/>
    <property type="project" value="TreeGrafter"/>
</dbReference>
<feature type="domain" description="Helicase ATP-binding" evidence="1">
    <location>
        <begin position="157"/>
        <end position="321"/>
    </location>
</feature>
<dbReference type="InterPro" id="IPR007560">
    <property type="entry name" value="Restrct_endonuc_IV_Mrr"/>
</dbReference>
<evidence type="ECO:0000313" key="4">
    <source>
        <dbReference type="Proteomes" id="UP000183642"/>
    </source>
</evidence>
<dbReference type="InterPro" id="IPR027417">
    <property type="entry name" value="P-loop_NTPase"/>
</dbReference>
<evidence type="ECO:0000259" key="2">
    <source>
        <dbReference type="PROSITE" id="PS51194"/>
    </source>
</evidence>
<dbReference type="GO" id="GO:0004386">
    <property type="term" value="F:helicase activity"/>
    <property type="evidence" value="ECO:0007669"/>
    <property type="project" value="UniProtKB-KW"/>
</dbReference>
<gene>
    <name evidence="3" type="ORF">SAMN05660359_03378</name>
</gene>
<dbReference type="Gene3D" id="3.40.1350.10">
    <property type="match status" value="1"/>
</dbReference>
<proteinExistence type="predicted"/>
<dbReference type="InterPro" id="IPR011335">
    <property type="entry name" value="Restrct_endonuc-II-like"/>
</dbReference>
<dbReference type="OrthoDB" id="9776021at2"/>
<dbReference type="PANTHER" id="PTHR47396">
    <property type="entry name" value="TYPE I RESTRICTION ENZYME ECOKI R PROTEIN"/>
    <property type="match status" value="1"/>
</dbReference>
<dbReference type="InterPro" id="IPR014001">
    <property type="entry name" value="Helicase_ATP-bd"/>
</dbReference>
<evidence type="ECO:0000259" key="1">
    <source>
        <dbReference type="PROSITE" id="PS51192"/>
    </source>
</evidence>
<dbReference type="PROSITE" id="PS51194">
    <property type="entry name" value="HELICASE_CTER"/>
    <property type="match status" value="1"/>
</dbReference>
<keyword evidence="4" id="KW-1185">Reference proteome</keyword>
<dbReference type="InterPro" id="IPR006935">
    <property type="entry name" value="Helicase/UvrB_N"/>
</dbReference>